<protein>
    <recommendedName>
        <fullName evidence="4">Sulfotransferase family protein</fullName>
    </recommendedName>
</protein>
<evidence type="ECO:0000313" key="2">
    <source>
        <dbReference type="EMBL" id="KAJ8041700.1"/>
    </source>
</evidence>
<gene>
    <name evidence="2" type="ORF">HOLleu_12590</name>
</gene>
<evidence type="ECO:0008006" key="4">
    <source>
        <dbReference type="Google" id="ProtNLM"/>
    </source>
</evidence>
<organism evidence="2 3">
    <name type="scientific">Holothuria leucospilota</name>
    <name type="common">Black long sea cucumber</name>
    <name type="synonym">Mertensiothuria leucospilota</name>
    <dbReference type="NCBI Taxonomy" id="206669"/>
    <lineage>
        <taxon>Eukaryota</taxon>
        <taxon>Metazoa</taxon>
        <taxon>Echinodermata</taxon>
        <taxon>Eleutherozoa</taxon>
        <taxon>Echinozoa</taxon>
        <taxon>Holothuroidea</taxon>
        <taxon>Aspidochirotacea</taxon>
        <taxon>Aspidochirotida</taxon>
        <taxon>Holothuriidae</taxon>
        <taxon>Holothuria</taxon>
    </lineage>
</organism>
<feature type="compositionally biased region" description="Low complexity" evidence="1">
    <location>
        <begin position="77"/>
        <end position="88"/>
    </location>
</feature>
<evidence type="ECO:0000256" key="1">
    <source>
        <dbReference type="SAM" id="MobiDB-lite"/>
    </source>
</evidence>
<sequence length="95" mass="10960">MSDIPRIFIWCWPRTVSTAVGKCLSNVDGVQFWFEPYQNCFSNEMHKIVAAPEEDPLATNPGYIQYMTKLHEARATSDSNKFFSDSKSYPQDKFV</sequence>
<feature type="region of interest" description="Disordered" evidence="1">
    <location>
        <begin position="76"/>
        <end position="95"/>
    </location>
</feature>
<dbReference type="Proteomes" id="UP001152320">
    <property type="component" value="Chromosome 5"/>
</dbReference>
<comment type="caution">
    <text evidence="2">The sequence shown here is derived from an EMBL/GenBank/DDBJ whole genome shotgun (WGS) entry which is preliminary data.</text>
</comment>
<keyword evidence="3" id="KW-1185">Reference proteome</keyword>
<accession>A0A9Q1HD62</accession>
<dbReference type="OrthoDB" id="2405944at2759"/>
<proteinExistence type="predicted"/>
<dbReference type="AlphaFoldDB" id="A0A9Q1HD62"/>
<dbReference type="EMBL" id="JAIZAY010000005">
    <property type="protein sequence ID" value="KAJ8041700.1"/>
    <property type="molecule type" value="Genomic_DNA"/>
</dbReference>
<evidence type="ECO:0000313" key="3">
    <source>
        <dbReference type="Proteomes" id="UP001152320"/>
    </source>
</evidence>
<dbReference type="PANTHER" id="PTHR48312:SF1">
    <property type="entry name" value="SULFOTRANSFERASE"/>
    <property type="match status" value="1"/>
</dbReference>
<dbReference type="PANTHER" id="PTHR48312">
    <property type="match status" value="1"/>
</dbReference>
<name>A0A9Q1HD62_HOLLE</name>
<reference evidence="2" key="1">
    <citation type="submission" date="2021-10" db="EMBL/GenBank/DDBJ databases">
        <title>Tropical sea cucumber genome reveals ecological adaptation and Cuvierian tubules defense mechanism.</title>
        <authorList>
            <person name="Chen T."/>
        </authorList>
    </citation>
    <scope>NUCLEOTIDE SEQUENCE</scope>
    <source>
        <strain evidence="2">Nanhai2018</strain>
        <tissue evidence="2">Muscle</tissue>
    </source>
</reference>